<name>A0A6A6RBP0_9PEZI</name>
<accession>A0A6A6RBP0</accession>
<keyword evidence="2" id="KW-1185">Reference proteome</keyword>
<sequence length="349" mass="41009">MCYDPYFRPTLSIGAKEIRSTYFRPVMESDSSLKILQKFHNYDNEHAYREFGVVFKALRASGIDRQVLDLHLCARDPHVDRYQVRERGPFDLTSRDWKAVHPLLRAVHISLLRWTDRFSLRWLQKFLPFLPENLEEIIIEQNFNTAHDGQGWVNSLHLLSNSSLPKLTRLVVDSYAAAEEKDIISVLQMLSPSLETLVLSQFVRGHRGTLSWREVFRTIMGMKALKAVHLYELEAFGSHHFLPSDNIVHKCFPEYDRAHRTKNESIPRFGPEGEQWIFCQEGRAVDLYGQEEIREELSHAIRHDKWHETCDEFGHTTQFMVWFRTKPGHSMQTEGHSIYKGERPVWKMD</sequence>
<dbReference type="Proteomes" id="UP000799750">
    <property type="component" value="Unassembled WGS sequence"/>
</dbReference>
<evidence type="ECO:0000313" key="2">
    <source>
        <dbReference type="Proteomes" id="UP000799750"/>
    </source>
</evidence>
<gene>
    <name evidence="1" type="ORF">BU16DRAFT_520945</name>
</gene>
<protein>
    <submittedName>
        <fullName evidence="1">Uncharacterized protein</fullName>
    </submittedName>
</protein>
<dbReference type="AlphaFoldDB" id="A0A6A6RBP0"/>
<reference evidence="1" key="1">
    <citation type="journal article" date="2020" name="Stud. Mycol.">
        <title>101 Dothideomycetes genomes: a test case for predicting lifestyles and emergence of pathogens.</title>
        <authorList>
            <person name="Haridas S."/>
            <person name="Albert R."/>
            <person name="Binder M."/>
            <person name="Bloem J."/>
            <person name="Labutti K."/>
            <person name="Salamov A."/>
            <person name="Andreopoulos B."/>
            <person name="Baker S."/>
            <person name="Barry K."/>
            <person name="Bills G."/>
            <person name="Bluhm B."/>
            <person name="Cannon C."/>
            <person name="Castanera R."/>
            <person name="Culley D."/>
            <person name="Daum C."/>
            <person name="Ezra D."/>
            <person name="Gonzalez J."/>
            <person name="Henrissat B."/>
            <person name="Kuo A."/>
            <person name="Liang C."/>
            <person name="Lipzen A."/>
            <person name="Lutzoni F."/>
            <person name="Magnuson J."/>
            <person name="Mondo S."/>
            <person name="Nolan M."/>
            <person name="Ohm R."/>
            <person name="Pangilinan J."/>
            <person name="Park H.-J."/>
            <person name="Ramirez L."/>
            <person name="Alfaro M."/>
            <person name="Sun H."/>
            <person name="Tritt A."/>
            <person name="Yoshinaga Y."/>
            <person name="Zwiers L.-H."/>
            <person name="Turgeon B."/>
            <person name="Goodwin S."/>
            <person name="Spatafora J."/>
            <person name="Crous P."/>
            <person name="Grigoriev I."/>
        </authorList>
    </citation>
    <scope>NUCLEOTIDE SEQUENCE</scope>
    <source>
        <strain evidence="1">CBS 269.34</strain>
    </source>
</reference>
<organism evidence="1 2">
    <name type="scientific">Lophium mytilinum</name>
    <dbReference type="NCBI Taxonomy" id="390894"/>
    <lineage>
        <taxon>Eukaryota</taxon>
        <taxon>Fungi</taxon>
        <taxon>Dikarya</taxon>
        <taxon>Ascomycota</taxon>
        <taxon>Pezizomycotina</taxon>
        <taxon>Dothideomycetes</taxon>
        <taxon>Pleosporomycetidae</taxon>
        <taxon>Mytilinidiales</taxon>
        <taxon>Mytilinidiaceae</taxon>
        <taxon>Lophium</taxon>
    </lineage>
</organism>
<evidence type="ECO:0000313" key="1">
    <source>
        <dbReference type="EMBL" id="KAF2502139.1"/>
    </source>
</evidence>
<dbReference type="EMBL" id="MU004181">
    <property type="protein sequence ID" value="KAF2502139.1"/>
    <property type="molecule type" value="Genomic_DNA"/>
</dbReference>
<proteinExistence type="predicted"/>